<dbReference type="InterPro" id="IPR048394">
    <property type="entry name" value="FakA-like_M"/>
</dbReference>
<dbReference type="Pfam" id="PF21645">
    <property type="entry name" value="FakA-like_M"/>
    <property type="match status" value="1"/>
</dbReference>
<dbReference type="InterPro" id="IPR036117">
    <property type="entry name" value="DhaL_dom_sf"/>
</dbReference>
<dbReference type="InterPro" id="IPR019986">
    <property type="entry name" value="YloV-like"/>
</dbReference>
<reference evidence="2 3" key="1">
    <citation type="submission" date="2019-01" db="EMBL/GenBank/DDBJ databases">
        <title>Complete genome sequence of Cohnella hallensis HS21 isolated from Korean fir (Abies koreana) rhizospheric soil.</title>
        <authorList>
            <person name="Jiang L."/>
            <person name="Kang S.W."/>
            <person name="Kim S."/>
            <person name="Jung J."/>
            <person name="Kim C.Y."/>
            <person name="Kim D.H."/>
            <person name="Kim S.W."/>
            <person name="Lee J."/>
        </authorList>
    </citation>
    <scope>NUCLEOTIDE SEQUENCE [LARGE SCALE GENOMIC DNA]</scope>
    <source>
        <strain evidence="2 3">HS21</strain>
    </source>
</reference>
<dbReference type="GO" id="GO:0004371">
    <property type="term" value="F:glycerone kinase activity"/>
    <property type="evidence" value="ECO:0007669"/>
    <property type="project" value="InterPro"/>
</dbReference>
<dbReference type="GO" id="GO:0006071">
    <property type="term" value="P:glycerol metabolic process"/>
    <property type="evidence" value="ECO:0007669"/>
    <property type="project" value="InterPro"/>
</dbReference>
<dbReference type="Pfam" id="PF13684">
    <property type="entry name" value="FakA-like_C"/>
    <property type="match status" value="1"/>
</dbReference>
<dbReference type="SMART" id="SM01121">
    <property type="entry name" value="Dak1_2"/>
    <property type="match status" value="1"/>
</dbReference>
<dbReference type="InterPro" id="IPR050270">
    <property type="entry name" value="DegV_domain_contain"/>
</dbReference>
<dbReference type="NCBIfam" id="TIGR03599">
    <property type="entry name" value="YloV"/>
    <property type="match status" value="1"/>
</dbReference>
<dbReference type="InterPro" id="IPR033470">
    <property type="entry name" value="FakA-like_C"/>
</dbReference>
<dbReference type="PANTHER" id="PTHR33434:SF4">
    <property type="entry name" value="PHOSPHATASE PROTEIN"/>
    <property type="match status" value="1"/>
</dbReference>
<evidence type="ECO:0000259" key="1">
    <source>
        <dbReference type="PROSITE" id="PS51480"/>
    </source>
</evidence>
<dbReference type="InterPro" id="IPR004007">
    <property type="entry name" value="DhaL_dom"/>
</dbReference>
<dbReference type="KEGG" id="cohn:KCTCHS21_39180"/>
<dbReference type="OrthoDB" id="9760324at2"/>
<accession>A0A3T1D8W3</accession>
<dbReference type="Pfam" id="PF02734">
    <property type="entry name" value="Dak2"/>
    <property type="match status" value="1"/>
</dbReference>
<organism evidence="2 3">
    <name type="scientific">Cohnella abietis</name>
    <dbReference type="NCBI Taxonomy" id="2507935"/>
    <lineage>
        <taxon>Bacteria</taxon>
        <taxon>Bacillati</taxon>
        <taxon>Bacillota</taxon>
        <taxon>Bacilli</taxon>
        <taxon>Bacillales</taxon>
        <taxon>Paenibacillaceae</taxon>
        <taxon>Cohnella</taxon>
    </lineage>
</organism>
<dbReference type="Proteomes" id="UP000289856">
    <property type="component" value="Chromosome"/>
</dbReference>
<name>A0A3T1D8W3_9BACL</name>
<evidence type="ECO:0000313" key="3">
    <source>
        <dbReference type="Proteomes" id="UP000289856"/>
    </source>
</evidence>
<dbReference type="AlphaFoldDB" id="A0A3T1D8W3"/>
<dbReference type="PANTHER" id="PTHR33434">
    <property type="entry name" value="DEGV DOMAIN-CONTAINING PROTEIN DR_1986-RELATED"/>
    <property type="match status" value="1"/>
</dbReference>
<proteinExistence type="predicted"/>
<dbReference type="RefSeq" id="WP_130611966.1">
    <property type="nucleotide sequence ID" value="NZ_AP019400.1"/>
</dbReference>
<dbReference type="EMBL" id="AP019400">
    <property type="protein sequence ID" value="BBI34519.1"/>
    <property type="molecule type" value="Genomic_DNA"/>
</dbReference>
<dbReference type="PROSITE" id="PS51480">
    <property type="entry name" value="DHAL"/>
    <property type="match status" value="1"/>
</dbReference>
<keyword evidence="3" id="KW-1185">Reference proteome</keyword>
<evidence type="ECO:0000313" key="2">
    <source>
        <dbReference type="EMBL" id="BBI34519.1"/>
    </source>
</evidence>
<sequence>MSKRFLNGKEWTAMILAGAERLSGNVEQINALNVFPVPDGDTGTNMNLTMSAGVAELKHKPSEEVGRAAEVLSKGLLMGARGNSGVILSQLFRGFARAISGQRELTVPLFANALQQGVDTAYKAVVKPVEGTILTVAREAARHGLTAARRTSDLTEWMLEVHAKALETLARTQEMLPILKQVGVVDSGGQGLVYIYEGFVSYLSDGNFTISTPEPIEAKPVITQKSTETLAPRLSGATNVAAQSKITTESIAFPYDMEFFIHRSSISSPFPERTFRQYLERDGDSIILIEDEGIVKVHVHSRRPGDVMNMALTYGEITHIHILNMQEQHRELLAQKSHSETGISSLAQSNTQESSVPIVDYSLPGVVNLPSIAAAPESEPNPDVYELAPYGIVVVSVGDGNAELFNSLGVDIVLSGGQSMNPSTEDLLGAIQSLSAHHIFLLPNNPNIIMAAKQAAELADRPVTVIPTRTLPQGMAAMLAFQESDSETSNTERMTKAFEQVVTGSVTQAVRDTEMDGLQIKAGHYIGIKDKTIVASAQTQAEACRDLLTELLVSGGEIVTILTGEDADAEQTDQLEQWLSEKYPNAEVEVHEGGQPLYPYLFAVEP</sequence>
<dbReference type="Gene3D" id="1.25.40.340">
    <property type="match status" value="1"/>
</dbReference>
<protein>
    <recommendedName>
        <fullName evidence="1">DhaL domain-containing protein</fullName>
    </recommendedName>
</protein>
<dbReference type="SMART" id="SM01120">
    <property type="entry name" value="Dak2"/>
    <property type="match status" value="1"/>
</dbReference>
<feature type="domain" description="DhaL" evidence="1">
    <location>
        <begin position="9"/>
        <end position="201"/>
    </location>
</feature>
<dbReference type="SUPFAM" id="SSF101473">
    <property type="entry name" value="DhaL-like"/>
    <property type="match status" value="1"/>
</dbReference>
<gene>
    <name evidence="2" type="primary">yloV</name>
    <name evidence="2" type="ORF">KCTCHS21_39180</name>
</gene>